<evidence type="ECO:0000256" key="2">
    <source>
        <dbReference type="RuleBase" id="RU365003"/>
    </source>
</evidence>
<evidence type="ECO:0000313" key="4">
    <source>
        <dbReference type="EMBL" id="GLI70584.1"/>
    </source>
</evidence>
<sequence length="464" mass="48358">MAAWSRYSTHMFLRRPTPDDLHHFESELGLQDILGSLERLRRRYTAPAAPHVMPLWPLPPRCAAGGGGSGGGEQAPSCFDSADVEEVPGRGSTGASCCAATGGCGGAGACLGTGGGSGGGGGGGSYGIREYVGEQLGHWARVLDPTRVWRAGGESCVDRSQSQQLQQCSGVSACDGCSASPRCSRAGSTGATAVRAAHSRCGDGGNRVQPVASAYSSDTAHVAAAASGYGICTGPCGAVGGESCAEGVAGPWSELVGRWRQQQQQSQHENKEEAARAAATEDADEHIGRNLLWLSELLHIWRPVIYVSLLKRYGRRSWRPWATSLAVDLLSGHFRRRGRHHLATAAARAAAAAADAPAGGKDAAGVAAAAPPRGAGTSLLSLALARSLAAPGITAGEERELYDRRRKLALYALRSPFLEATTLSWLAALRNVARNVPMVGFGADYLYGLAETFTAYYCYTSGSN</sequence>
<organism evidence="4 5">
    <name type="scientific">Volvox africanus</name>
    <dbReference type="NCBI Taxonomy" id="51714"/>
    <lineage>
        <taxon>Eukaryota</taxon>
        <taxon>Viridiplantae</taxon>
        <taxon>Chlorophyta</taxon>
        <taxon>core chlorophytes</taxon>
        <taxon>Chlorophyceae</taxon>
        <taxon>CS clade</taxon>
        <taxon>Chlamydomonadales</taxon>
        <taxon>Volvocaceae</taxon>
        <taxon>Volvox</taxon>
    </lineage>
</organism>
<evidence type="ECO:0000256" key="3">
    <source>
        <dbReference type="SAM" id="MobiDB-lite"/>
    </source>
</evidence>
<dbReference type="EMBL" id="BSDZ01000094">
    <property type="protein sequence ID" value="GLI70584.1"/>
    <property type="molecule type" value="Genomic_DNA"/>
</dbReference>
<dbReference type="Pfam" id="PF08610">
    <property type="entry name" value="Pex16"/>
    <property type="match status" value="2"/>
</dbReference>
<accession>A0ABQ5SLN2</accession>
<feature type="region of interest" description="Disordered" evidence="3">
    <location>
        <begin position="261"/>
        <end position="281"/>
    </location>
</feature>
<comment type="subcellular location">
    <subcellularLocation>
        <location evidence="2">Peroxisome membrane</location>
    </subcellularLocation>
</comment>
<keyword evidence="5" id="KW-1185">Reference proteome</keyword>
<dbReference type="PANTHER" id="PTHR13299">
    <property type="entry name" value="PEROXISOMAL MEMBRANE PROTEIN PEX16"/>
    <property type="match status" value="1"/>
</dbReference>
<keyword evidence="2" id="KW-0576">Peroxisome</keyword>
<proteinExistence type="inferred from homology"/>
<dbReference type="Proteomes" id="UP001165090">
    <property type="component" value="Unassembled WGS sequence"/>
</dbReference>
<keyword evidence="2" id="KW-0962">Peroxisome biogenesis</keyword>
<evidence type="ECO:0000256" key="1">
    <source>
        <dbReference type="ARBA" id="ARBA00009505"/>
    </source>
</evidence>
<reference evidence="4 5" key="1">
    <citation type="journal article" date="2023" name="IScience">
        <title>Expanded male sex-determining region conserved during the evolution of homothallism in the green alga Volvox.</title>
        <authorList>
            <person name="Yamamoto K."/>
            <person name="Matsuzaki R."/>
            <person name="Mahakham W."/>
            <person name="Heman W."/>
            <person name="Sekimoto H."/>
            <person name="Kawachi M."/>
            <person name="Minakuchi Y."/>
            <person name="Toyoda A."/>
            <person name="Nozaki H."/>
        </authorList>
    </citation>
    <scope>NUCLEOTIDE SEQUENCE [LARGE SCALE GENOMIC DNA]</scope>
    <source>
        <strain evidence="4 5">NIES-4468</strain>
    </source>
</reference>
<protein>
    <recommendedName>
        <fullName evidence="2">Peroxisomal membrane protein PEX16</fullName>
    </recommendedName>
</protein>
<evidence type="ECO:0000313" key="5">
    <source>
        <dbReference type="Proteomes" id="UP001165090"/>
    </source>
</evidence>
<dbReference type="PANTHER" id="PTHR13299:SF0">
    <property type="entry name" value="PEROXISOMAL MEMBRANE PROTEIN PEX16"/>
    <property type="match status" value="1"/>
</dbReference>
<comment type="caution">
    <text evidence="4">The sequence shown here is derived from an EMBL/GenBank/DDBJ whole genome shotgun (WGS) entry which is preliminary data.</text>
</comment>
<comment type="similarity">
    <text evidence="1 2">Belongs to the peroxin-16 family.</text>
</comment>
<gene>
    <name evidence="4" type="ORF">VaNZ11_015510</name>
</gene>
<name>A0ABQ5SLN2_9CHLO</name>
<dbReference type="InterPro" id="IPR013919">
    <property type="entry name" value="Pex16"/>
</dbReference>